<dbReference type="GO" id="GO:0046872">
    <property type="term" value="F:metal ion binding"/>
    <property type="evidence" value="ECO:0007669"/>
    <property type="project" value="UniProtKB-KW"/>
</dbReference>
<dbReference type="GO" id="GO:0005737">
    <property type="term" value="C:cytoplasm"/>
    <property type="evidence" value="ECO:0007669"/>
    <property type="project" value="TreeGrafter"/>
</dbReference>
<dbReference type="InParanoid" id="D8QK43"/>
<evidence type="ECO:0000256" key="1">
    <source>
        <dbReference type="ARBA" id="ARBA00007119"/>
    </source>
</evidence>
<dbReference type="VEuPathDB" id="FungiDB:SCHCODRAFT_02644129"/>
<protein>
    <submittedName>
        <fullName evidence="4">Uncharacterized protein</fullName>
    </submittedName>
</protein>
<evidence type="ECO:0000313" key="4">
    <source>
        <dbReference type="EMBL" id="EFI91918.1"/>
    </source>
</evidence>
<dbReference type="InterPro" id="IPR037217">
    <property type="entry name" value="Trp/Indoleamine_2_3_dOase-like"/>
</dbReference>
<accession>D8QK43</accession>
<keyword evidence="5" id="KW-1185">Reference proteome</keyword>
<comment type="similarity">
    <text evidence="1">Belongs to the indoleamine 2,3-dioxygenase family.</text>
</comment>
<gene>
    <name evidence="4" type="ORF">SCHCODRAFT_61861</name>
</gene>
<dbReference type="Gene3D" id="1.20.58.480">
    <property type="match status" value="1"/>
</dbReference>
<dbReference type="AlphaFoldDB" id="D8QK43"/>
<dbReference type="InterPro" id="IPR000898">
    <property type="entry name" value="Indolamine_dOase"/>
</dbReference>
<dbReference type="HOGENOM" id="CLU_037866_0_0_1"/>
<dbReference type="OMA" id="YNAFYCC"/>
<evidence type="ECO:0000256" key="3">
    <source>
        <dbReference type="ARBA" id="ARBA00023004"/>
    </source>
</evidence>
<dbReference type="GO" id="GO:0019441">
    <property type="term" value="P:L-tryptophan catabolic process to kynurenine"/>
    <property type="evidence" value="ECO:0007669"/>
    <property type="project" value="InterPro"/>
</dbReference>
<keyword evidence="2" id="KW-0479">Metal-binding</keyword>
<proteinExistence type="inferred from homology"/>
<name>D8QK43_SCHCM</name>
<dbReference type="GO" id="GO:0034354">
    <property type="term" value="P:'de novo' NAD+ biosynthetic process from L-tryptophan"/>
    <property type="evidence" value="ECO:0007669"/>
    <property type="project" value="TreeGrafter"/>
</dbReference>
<dbReference type="GO" id="GO:0033754">
    <property type="term" value="F:indoleamine 2,3-dioxygenase activity"/>
    <property type="evidence" value="ECO:0007669"/>
    <property type="project" value="TreeGrafter"/>
</dbReference>
<dbReference type="PANTHER" id="PTHR28657">
    <property type="entry name" value="INDOLEAMINE 2,3-DIOXYGENASE"/>
    <property type="match status" value="1"/>
</dbReference>
<dbReference type="EMBL" id="GL377315">
    <property type="protein sequence ID" value="EFI91918.1"/>
    <property type="molecule type" value="Genomic_DNA"/>
</dbReference>
<evidence type="ECO:0000313" key="5">
    <source>
        <dbReference type="Proteomes" id="UP000007431"/>
    </source>
</evidence>
<organism evidence="5">
    <name type="scientific">Schizophyllum commune (strain H4-8 / FGSC 9210)</name>
    <name type="common">Split gill fungus</name>
    <dbReference type="NCBI Taxonomy" id="578458"/>
    <lineage>
        <taxon>Eukaryota</taxon>
        <taxon>Fungi</taxon>
        <taxon>Dikarya</taxon>
        <taxon>Basidiomycota</taxon>
        <taxon>Agaricomycotina</taxon>
        <taxon>Agaricomycetes</taxon>
        <taxon>Agaricomycetidae</taxon>
        <taxon>Agaricales</taxon>
        <taxon>Schizophyllaceae</taxon>
        <taxon>Schizophyllum</taxon>
    </lineage>
</organism>
<sequence>MLSYLSSLIWAQPATERARQTEDGTSRHKLQEDEEVLTADNVEAILAKYDHPVVDRLRELIEVGGAGHWPPRATYAPTWPAPLRPYESIYHAVAPHMTVAESCLDDAENRKTIDAFRARLRGLLEEGIDLPAVEIVLKAEGGDEEFTPPAWMGFFACIGFLRHAYRWGVVPIVREAQNEPTLEFPRELDVPWKVLQRRFGITSPGGNLTSNVYANCDFTSDAHTDVAVSFPSLVVTKSRWNSRMFYEMEEKALPMYRLMALSIARLTSNDIPGTLRALALAHTLLRAVLRFFYDNLKDENLSTPLWMAYCQGFHGWTLDGVDGVSGGLSLVIRVLDSFLGIRPFPSEEVEALHLPLAQRNWLNYLREFDIRRVARERGEMEVVDVLEKMVAQLRIWRMGHMRRMVPYEGVARPERKKMTAGKSVVADEVLDGYGKGRAEEGLAPEEDAMVEHLKAQLAQRLAETR</sequence>
<dbReference type="STRING" id="578458.D8QK43"/>
<dbReference type="PANTHER" id="PTHR28657:SF11">
    <property type="entry name" value="INDOLEAMINE 2,3-DIOXYGENASE"/>
    <property type="match status" value="1"/>
</dbReference>
<keyword evidence="3" id="KW-0408">Iron</keyword>
<dbReference type="eggNOG" id="ENOG502S41S">
    <property type="taxonomic scope" value="Eukaryota"/>
</dbReference>
<reference evidence="4 5" key="1">
    <citation type="journal article" date="2010" name="Nat. Biotechnol.">
        <title>Genome sequence of the model mushroom Schizophyllum commune.</title>
        <authorList>
            <person name="Ohm R.A."/>
            <person name="de Jong J.F."/>
            <person name="Lugones L.G."/>
            <person name="Aerts A."/>
            <person name="Kothe E."/>
            <person name="Stajich J.E."/>
            <person name="de Vries R.P."/>
            <person name="Record E."/>
            <person name="Levasseur A."/>
            <person name="Baker S.E."/>
            <person name="Bartholomew K.A."/>
            <person name="Coutinho P.M."/>
            <person name="Erdmann S."/>
            <person name="Fowler T.J."/>
            <person name="Gathman A.C."/>
            <person name="Lombard V."/>
            <person name="Henrissat B."/>
            <person name="Knabe N."/>
            <person name="Kuees U."/>
            <person name="Lilly W.W."/>
            <person name="Lindquist E."/>
            <person name="Lucas S."/>
            <person name="Magnuson J.K."/>
            <person name="Piumi F."/>
            <person name="Raudaskoski M."/>
            <person name="Salamov A."/>
            <person name="Schmutz J."/>
            <person name="Schwarze F.W.M.R."/>
            <person name="vanKuyk P.A."/>
            <person name="Horton J.S."/>
            <person name="Grigoriev I.V."/>
            <person name="Woesten H.A.B."/>
        </authorList>
    </citation>
    <scope>NUCLEOTIDE SEQUENCE [LARGE SCALE GENOMIC DNA]</scope>
    <source>
        <strain evidence="5">H4-8 / FGSC 9210</strain>
    </source>
</reference>
<dbReference type="GO" id="GO:0020037">
    <property type="term" value="F:heme binding"/>
    <property type="evidence" value="ECO:0007669"/>
    <property type="project" value="InterPro"/>
</dbReference>
<dbReference type="SUPFAM" id="SSF140959">
    <property type="entry name" value="Indolic compounds 2,3-dioxygenase-like"/>
    <property type="match status" value="1"/>
</dbReference>
<dbReference type="Proteomes" id="UP000007431">
    <property type="component" value="Unassembled WGS sequence"/>
</dbReference>
<evidence type="ECO:0000256" key="2">
    <source>
        <dbReference type="ARBA" id="ARBA00022723"/>
    </source>
</evidence>